<protein>
    <submittedName>
        <fullName evidence="9">ABC transporter permease subunit</fullName>
    </submittedName>
</protein>
<dbReference type="EMBL" id="JAPQYE010000001">
    <property type="protein sequence ID" value="MCZ0726662.1"/>
    <property type="molecule type" value="Genomic_DNA"/>
</dbReference>
<gene>
    <name evidence="9" type="ORF">OY187_01265</name>
</gene>
<accession>A0ABT4HA48</accession>
<comment type="similarity">
    <text evidence="7">Belongs to the binding-protein-dependent transport system permease family.</text>
</comment>
<dbReference type="PANTHER" id="PTHR30151">
    <property type="entry name" value="ALKANE SULFONATE ABC TRANSPORTER-RELATED, MEMBRANE SUBUNIT"/>
    <property type="match status" value="1"/>
</dbReference>
<feature type="transmembrane region" description="Helical" evidence="7">
    <location>
        <begin position="117"/>
        <end position="138"/>
    </location>
</feature>
<feature type="transmembrane region" description="Helical" evidence="7">
    <location>
        <begin position="83"/>
        <end position="105"/>
    </location>
</feature>
<evidence type="ECO:0000259" key="8">
    <source>
        <dbReference type="PROSITE" id="PS50928"/>
    </source>
</evidence>
<organism evidence="9 10">
    <name type="scientific">Mycolicibacterium iranicum</name>
    <name type="common">Mycobacterium iranicum</name>
    <dbReference type="NCBI Taxonomy" id="912594"/>
    <lineage>
        <taxon>Bacteria</taxon>
        <taxon>Bacillati</taxon>
        <taxon>Actinomycetota</taxon>
        <taxon>Actinomycetes</taxon>
        <taxon>Mycobacteriales</taxon>
        <taxon>Mycobacteriaceae</taxon>
        <taxon>Mycolicibacterium</taxon>
    </lineage>
</organism>
<keyword evidence="4 7" id="KW-0812">Transmembrane</keyword>
<keyword evidence="2 7" id="KW-0813">Transport</keyword>
<dbReference type="RefSeq" id="WP_268785070.1">
    <property type="nucleotide sequence ID" value="NZ_JAPQYE010000001.1"/>
</dbReference>
<keyword evidence="3" id="KW-1003">Cell membrane</keyword>
<comment type="caution">
    <text evidence="9">The sequence shown here is derived from an EMBL/GenBank/DDBJ whole genome shotgun (WGS) entry which is preliminary data.</text>
</comment>
<proteinExistence type="inferred from homology"/>
<dbReference type="Proteomes" id="UP001084650">
    <property type="component" value="Unassembled WGS sequence"/>
</dbReference>
<reference evidence="9" key="1">
    <citation type="submission" date="2022-12" db="EMBL/GenBank/DDBJ databases">
        <title>Whole genome sequence of Mycolicibacterium iranicum strain SBH312.</title>
        <authorList>
            <person name="Jani J."/>
            <person name="Arifin Mustapha Z."/>
            <person name="Ahmed K."/>
            <person name="Kai Ling C."/>
        </authorList>
    </citation>
    <scope>NUCLEOTIDE SEQUENCE</scope>
    <source>
        <strain evidence="9">SBH312</strain>
    </source>
</reference>
<feature type="transmembrane region" description="Helical" evidence="7">
    <location>
        <begin position="241"/>
        <end position="263"/>
    </location>
</feature>
<dbReference type="PANTHER" id="PTHR30151:SF19">
    <property type="entry name" value="ABC TRANSPORTER PERMEASE"/>
    <property type="match status" value="1"/>
</dbReference>
<evidence type="ECO:0000256" key="3">
    <source>
        <dbReference type="ARBA" id="ARBA00022475"/>
    </source>
</evidence>
<keyword evidence="6 7" id="KW-0472">Membrane</keyword>
<evidence type="ECO:0000256" key="7">
    <source>
        <dbReference type="RuleBase" id="RU363032"/>
    </source>
</evidence>
<keyword evidence="10" id="KW-1185">Reference proteome</keyword>
<dbReference type="PROSITE" id="PS50928">
    <property type="entry name" value="ABC_TM1"/>
    <property type="match status" value="1"/>
</dbReference>
<feature type="transmembrane region" description="Helical" evidence="7">
    <location>
        <begin position="144"/>
        <end position="164"/>
    </location>
</feature>
<evidence type="ECO:0000256" key="4">
    <source>
        <dbReference type="ARBA" id="ARBA00022692"/>
    </source>
</evidence>
<evidence type="ECO:0000256" key="1">
    <source>
        <dbReference type="ARBA" id="ARBA00004651"/>
    </source>
</evidence>
<dbReference type="Gene3D" id="1.10.3720.10">
    <property type="entry name" value="MetI-like"/>
    <property type="match status" value="1"/>
</dbReference>
<dbReference type="InterPro" id="IPR035906">
    <property type="entry name" value="MetI-like_sf"/>
</dbReference>
<dbReference type="SUPFAM" id="SSF161098">
    <property type="entry name" value="MetI-like"/>
    <property type="match status" value="1"/>
</dbReference>
<sequence length="271" mass="28403">MTATTATTPPTAASATKPERRAGLTVRGWTVVIAVGAAVFLELAPRVGLVDPFSVIPLSEMVVQLGKLLATGEFWASALAPSLSAIGLAFVLAIVLGVIVGIILWEVRPVRSVVEPWLTIYYAIPTFALYPLIVAVLGVGVLPIVLLGTMFAIVVVITSTLTGLDATSTTIVRLAASLQMSRFARATKILVPAALPHIVTGSRLALSYALIGVLASEFVLSTSGLGHFISRAYNDFAFADMYAGVLLVFILAGVVNAIFAFVARRQPGVAQ</sequence>
<feature type="transmembrane region" description="Helical" evidence="7">
    <location>
        <begin position="205"/>
        <end position="229"/>
    </location>
</feature>
<keyword evidence="5 7" id="KW-1133">Transmembrane helix</keyword>
<feature type="domain" description="ABC transmembrane type-1" evidence="8">
    <location>
        <begin position="79"/>
        <end position="259"/>
    </location>
</feature>
<dbReference type="CDD" id="cd06261">
    <property type="entry name" value="TM_PBP2"/>
    <property type="match status" value="1"/>
</dbReference>
<evidence type="ECO:0000256" key="6">
    <source>
        <dbReference type="ARBA" id="ARBA00023136"/>
    </source>
</evidence>
<dbReference type="Pfam" id="PF00528">
    <property type="entry name" value="BPD_transp_1"/>
    <property type="match status" value="1"/>
</dbReference>
<evidence type="ECO:0000313" key="10">
    <source>
        <dbReference type="Proteomes" id="UP001084650"/>
    </source>
</evidence>
<evidence type="ECO:0000256" key="2">
    <source>
        <dbReference type="ARBA" id="ARBA00022448"/>
    </source>
</evidence>
<evidence type="ECO:0000256" key="5">
    <source>
        <dbReference type="ARBA" id="ARBA00022989"/>
    </source>
</evidence>
<evidence type="ECO:0000313" key="9">
    <source>
        <dbReference type="EMBL" id="MCZ0726662.1"/>
    </source>
</evidence>
<comment type="subcellular location">
    <subcellularLocation>
        <location evidence="1 7">Cell membrane</location>
        <topology evidence="1 7">Multi-pass membrane protein</topology>
    </subcellularLocation>
</comment>
<feature type="transmembrane region" description="Helical" evidence="7">
    <location>
        <begin position="24"/>
        <end position="44"/>
    </location>
</feature>
<dbReference type="InterPro" id="IPR000515">
    <property type="entry name" value="MetI-like"/>
</dbReference>
<name>A0ABT4HA48_MYCIR</name>